<sequence length="708" mass="79376">MKLAYNEGGGRDNHPSKCFSKVKIPTIIINRFLRKKKLESDADQEEKKKLVNFVICYQPPYVLESHPSATVSSVVALHRVVACDRELAQWYGPVLTRWGTWLDSVNYYAEHYGKIMQVQRSARNFLSKSVRELLTLHESQGNTIARALYEVNHIQGRASLNLSDSTMNAIIVLATIAVLGNIAMAMPQIDFLNPTNNMNMIPGIDQINGLNIANSSAAQQCLGGSNLPFLGGGGSGKPAEASGGAAATEAPAEGEKPAERKRRSPADPFNIGSFFPTNITNPVEQFASKIPGKEYANRKVQDNRQGLELNGLHQLLVYADDVNMLGENPQMIRENAEILVEGLVWRFNLKAVIIDFCMSWYGDFNLKAVIIDFCMSWAWYGDFNLKAVIIDFCMPWYGDFNLKAVIIDFCMAWAWYGDFNLKAVIIDFCMAWYGDFNLKAVIIDFCMAWYGDFNLKARRTGVVLISHYGSPVTCVMPNVGLPELLRNQIRATRKLQYLKNSFIYPSISESAKAWVDLGFSVPGFRDRSIESRSGIFFCRVAQLVEQLATDWKRPLLQESNYPVELSLIIFLGETGGREGGDVMLTSDPLELQQEIDINSYTNNSMDQQFSTYGTRTNVGYVAFFNAGEIPSAPKVTQHLLILSKCSGNLPRPRWFRPDALLLIFTNMALLRQISKRWLISCQNQLVSNRIHSFNNSMSQTFKMSGTGG</sequence>
<protein>
    <submittedName>
        <fullName evidence="2">Uncharacterized protein</fullName>
    </submittedName>
</protein>
<gene>
    <name evidence="2" type="ORF">ANN_14927</name>
</gene>
<accession>A0ABQ8SXM6</accession>
<reference evidence="2 3" key="1">
    <citation type="journal article" date="2022" name="Allergy">
        <title>Genome assembly and annotation of Periplaneta americana reveal a comprehensive cockroach allergen profile.</title>
        <authorList>
            <person name="Wang L."/>
            <person name="Xiong Q."/>
            <person name="Saelim N."/>
            <person name="Wang L."/>
            <person name="Nong W."/>
            <person name="Wan A.T."/>
            <person name="Shi M."/>
            <person name="Liu X."/>
            <person name="Cao Q."/>
            <person name="Hui J.H.L."/>
            <person name="Sookrung N."/>
            <person name="Leung T.F."/>
            <person name="Tungtrongchitr A."/>
            <person name="Tsui S.K.W."/>
        </authorList>
    </citation>
    <scope>NUCLEOTIDE SEQUENCE [LARGE SCALE GENOMIC DNA]</scope>
    <source>
        <strain evidence="2">PWHHKU_190912</strain>
    </source>
</reference>
<keyword evidence="3" id="KW-1185">Reference proteome</keyword>
<evidence type="ECO:0000313" key="3">
    <source>
        <dbReference type="Proteomes" id="UP001148838"/>
    </source>
</evidence>
<proteinExistence type="predicted"/>
<evidence type="ECO:0000313" key="2">
    <source>
        <dbReference type="EMBL" id="KAJ4438973.1"/>
    </source>
</evidence>
<comment type="caution">
    <text evidence="2">The sequence shown here is derived from an EMBL/GenBank/DDBJ whole genome shotgun (WGS) entry which is preliminary data.</text>
</comment>
<dbReference type="Proteomes" id="UP001148838">
    <property type="component" value="Unassembled WGS sequence"/>
</dbReference>
<evidence type="ECO:0000256" key="1">
    <source>
        <dbReference type="SAM" id="MobiDB-lite"/>
    </source>
</evidence>
<feature type="region of interest" description="Disordered" evidence="1">
    <location>
        <begin position="233"/>
        <end position="267"/>
    </location>
</feature>
<dbReference type="EMBL" id="JAJSOF020000019">
    <property type="protein sequence ID" value="KAJ4438973.1"/>
    <property type="molecule type" value="Genomic_DNA"/>
</dbReference>
<organism evidence="2 3">
    <name type="scientific">Periplaneta americana</name>
    <name type="common">American cockroach</name>
    <name type="synonym">Blatta americana</name>
    <dbReference type="NCBI Taxonomy" id="6978"/>
    <lineage>
        <taxon>Eukaryota</taxon>
        <taxon>Metazoa</taxon>
        <taxon>Ecdysozoa</taxon>
        <taxon>Arthropoda</taxon>
        <taxon>Hexapoda</taxon>
        <taxon>Insecta</taxon>
        <taxon>Pterygota</taxon>
        <taxon>Neoptera</taxon>
        <taxon>Polyneoptera</taxon>
        <taxon>Dictyoptera</taxon>
        <taxon>Blattodea</taxon>
        <taxon>Blattoidea</taxon>
        <taxon>Blattidae</taxon>
        <taxon>Blattinae</taxon>
        <taxon>Periplaneta</taxon>
    </lineage>
</organism>
<name>A0ABQ8SXM6_PERAM</name>
<feature type="compositionally biased region" description="Low complexity" evidence="1">
    <location>
        <begin position="237"/>
        <end position="251"/>
    </location>
</feature>